<comment type="caution">
    <text evidence="3">The sequence shown here is derived from an EMBL/GenBank/DDBJ whole genome shotgun (WGS) entry which is preliminary data.</text>
</comment>
<keyword evidence="4" id="KW-1185">Reference proteome</keyword>
<dbReference type="RefSeq" id="WP_263733856.1">
    <property type="nucleotide sequence ID" value="NZ_JAOWKY010000001.1"/>
</dbReference>
<organism evidence="3 4">
    <name type="scientific">Albidovulum marisflavi</name>
    <dbReference type="NCBI Taxonomy" id="2984159"/>
    <lineage>
        <taxon>Bacteria</taxon>
        <taxon>Pseudomonadati</taxon>
        <taxon>Pseudomonadota</taxon>
        <taxon>Alphaproteobacteria</taxon>
        <taxon>Rhodobacterales</taxon>
        <taxon>Paracoccaceae</taxon>
        <taxon>Albidovulum</taxon>
    </lineage>
</organism>
<dbReference type="SUPFAM" id="SSF69318">
    <property type="entry name" value="Integrin alpha N-terminal domain"/>
    <property type="match status" value="1"/>
</dbReference>
<dbReference type="Proteomes" id="UP001652542">
    <property type="component" value="Unassembled WGS sequence"/>
</dbReference>
<protein>
    <submittedName>
        <fullName evidence="3">VCBS repeat-containing protein</fullName>
    </submittedName>
</protein>
<name>A0ABT2ZAV3_9RHOB</name>
<dbReference type="EMBL" id="JAOWKY010000001">
    <property type="protein sequence ID" value="MCV2868239.1"/>
    <property type="molecule type" value="Genomic_DNA"/>
</dbReference>
<keyword evidence="1 2" id="KW-0732">Signal</keyword>
<dbReference type="InterPro" id="IPR028994">
    <property type="entry name" value="Integrin_alpha_N"/>
</dbReference>
<evidence type="ECO:0000256" key="2">
    <source>
        <dbReference type="SAM" id="SignalP"/>
    </source>
</evidence>
<reference evidence="3 4" key="1">
    <citation type="submission" date="2022-10" db="EMBL/GenBank/DDBJ databases">
        <title>Defluviimonas sp. nov., isolated from ocean surface water.</title>
        <authorList>
            <person name="He W."/>
            <person name="Wang L."/>
            <person name="Zhang D.-F."/>
        </authorList>
    </citation>
    <scope>NUCLEOTIDE SEQUENCE [LARGE SCALE GENOMIC DNA]</scope>
    <source>
        <strain evidence="3 4">WL0002</strain>
    </source>
</reference>
<gene>
    <name evidence="3" type="ORF">OEW28_06310</name>
</gene>
<feature type="signal peptide" evidence="2">
    <location>
        <begin position="1"/>
        <end position="20"/>
    </location>
</feature>
<feature type="chain" id="PRO_5046785231" evidence="2">
    <location>
        <begin position="21"/>
        <end position="231"/>
    </location>
</feature>
<evidence type="ECO:0000256" key="1">
    <source>
        <dbReference type="ARBA" id="ARBA00022729"/>
    </source>
</evidence>
<dbReference type="Pfam" id="PF13517">
    <property type="entry name" value="FG-GAP_3"/>
    <property type="match status" value="1"/>
</dbReference>
<sequence length="231" mass="24643">MIRGAALALVLAGSPEGASATITQARFDEPTTRYDHGVLGDEIEYGALVLTTTRGPLRIRLPEDRVFEDIAPRLADLDADGAPEVIVVETDIERGARLSVYGEDGLIAATPYIGTRHRWLAPVGAADVDGDGRAEIAYVETPHLGKILKVVRLEGDRLLPVAQTSGMTNHRIGDAFIQGGIALCGGRLVFLTADADWSRVMATELVEGRLRSHSIGTYRGAESLEGPQGCS</sequence>
<evidence type="ECO:0000313" key="3">
    <source>
        <dbReference type="EMBL" id="MCV2868239.1"/>
    </source>
</evidence>
<dbReference type="InterPro" id="IPR013517">
    <property type="entry name" value="FG-GAP"/>
</dbReference>
<evidence type="ECO:0000313" key="4">
    <source>
        <dbReference type="Proteomes" id="UP001652542"/>
    </source>
</evidence>
<accession>A0ABT2ZAV3</accession>
<proteinExistence type="predicted"/>